<gene>
    <name evidence="1" type="ORF">OG849_18535</name>
</gene>
<accession>A0ABZ1EY68</accession>
<proteinExistence type="predicted"/>
<evidence type="ECO:0000313" key="1">
    <source>
        <dbReference type="EMBL" id="WSB09101.1"/>
    </source>
</evidence>
<dbReference type="RefSeq" id="WP_326704603.1">
    <property type="nucleotide sequence ID" value="NZ_CP108861.1"/>
</dbReference>
<name>A0ABZ1EY68_9ACTN</name>
<evidence type="ECO:0000313" key="2">
    <source>
        <dbReference type="Proteomes" id="UP001356428"/>
    </source>
</evidence>
<dbReference type="EMBL" id="CP109083">
    <property type="protein sequence ID" value="WSB09101.1"/>
    <property type="molecule type" value="Genomic_DNA"/>
</dbReference>
<reference evidence="1 2" key="1">
    <citation type="submission" date="2022-10" db="EMBL/GenBank/DDBJ databases">
        <title>The complete genomes of actinobacterial strains from the NBC collection.</title>
        <authorList>
            <person name="Joergensen T.S."/>
            <person name="Alvarez Arevalo M."/>
            <person name="Sterndorff E.B."/>
            <person name="Faurdal D."/>
            <person name="Vuksanovic O."/>
            <person name="Mourched A.-S."/>
            <person name="Charusanti P."/>
            <person name="Shaw S."/>
            <person name="Blin K."/>
            <person name="Weber T."/>
        </authorList>
    </citation>
    <scope>NUCLEOTIDE SEQUENCE [LARGE SCALE GENOMIC DNA]</scope>
    <source>
        <strain evidence="1 2">NBC 01792</strain>
    </source>
</reference>
<keyword evidence="2" id="KW-1185">Reference proteome</keyword>
<protein>
    <submittedName>
        <fullName evidence="1">WbqC family protein</fullName>
    </submittedName>
</protein>
<sequence length="40" mass="4717">MCAIHQLNPFPRLTTLAKLFAADYWIVLDDVQFTRSDYQD</sequence>
<organism evidence="1 2">
    <name type="scientific">Streptomyces cyaneofuscatus</name>
    <dbReference type="NCBI Taxonomy" id="66883"/>
    <lineage>
        <taxon>Bacteria</taxon>
        <taxon>Bacillati</taxon>
        <taxon>Actinomycetota</taxon>
        <taxon>Actinomycetes</taxon>
        <taxon>Kitasatosporales</taxon>
        <taxon>Streptomycetaceae</taxon>
        <taxon>Streptomyces</taxon>
    </lineage>
</organism>
<dbReference type="Proteomes" id="UP001356428">
    <property type="component" value="Chromosome"/>
</dbReference>